<sequence>MDSITKDAIASILNEINATEDEKKLIDYSHTAITKDINHSQVISLLILAKQLKQSTEKFIETSNKLADAEDKNSQRMVSLTWALVIVGVLQALGVCK</sequence>
<dbReference type="PATRIC" id="fig|448.7.peg.2352"/>
<organism evidence="2 3">
    <name type="scientific">Legionella erythra</name>
    <dbReference type="NCBI Taxonomy" id="448"/>
    <lineage>
        <taxon>Bacteria</taxon>
        <taxon>Pseudomonadati</taxon>
        <taxon>Pseudomonadota</taxon>
        <taxon>Gammaproteobacteria</taxon>
        <taxon>Legionellales</taxon>
        <taxon>Legionellaceae</taxon>
        <taxon>Legionella</taxon>
    </lineage>
</organism>
<feature type="transmembrane region" description="Helical" evidence="1">
    <location>
        <begin position="77"/>
        <end position="96"/>
    </location>
</feature>
<gene>
    <name evidence="2" type="ORF">Lery_2237</name>
</gene>
<reference evidence="2 3" key="1">
    <citation type="submission" date="2015-11" db="EMBL/GenBank/DDBJ databases">
        <title>Genomic analysis of 38 Legionella species identifies large and diverse effector repertoires.</title>
        <authorList>
            <person name="Burstein D."/>
            <person name="Amaro F."/>
            <person name="Zusman T."/>
            <person name="Lifshitz Z."/>
            <person name="Cohen O."/>
            <person name="Gilbert J.A."/>
            <person name="Pupko T."/>
            <person name="Shuman H.A."/>
            <person name="Segal G."/>
        </authorList>
    </citation>
    <scope>NUCLEOTIDE SEQUENCE [LARGE SCALE GENOMIC DNA]</scope>
    <source>
        <strain evidence="2 3">SE-32A-C8</strain>
    </source>
</reference>
<accession>A0A0W0TET7</accession>
<evidence type="ECO:0000313" key="3">
    <source>
        <dbReference type="Proteomes" id="UP000054773"/>
    </source>
</evidence>
<keyword evidence="1" id="KW-1133">Transmembrane helix</keyword>
<dbReference type="RefSeq" id="WP_058527365.1">
    <property type="nucleotide sequence ID" value="NZ_CAAAHY010000036.1"/>
</dbReference>
<dbReference type="EMBL" id="LNYA01000034">
    <property type="protein sequence ID" value="KTC94070.1"/>
    <property type="molecule type" value="Genomic_DNA"/>
</dbReference>
<name>A0A0W0TET7_LEGER</name>
<comment type="caution">
    <text evidence="2">The sequence shown here is derived from an EMBL/GenBank/DDBJ whole genome shotgun (WGS) entry which is preliminary data.</text>
</comment>
<dbReference type="Proteomes" id="UP000054773">
    <property type="component" value="Unassembled WGS sequence"/>
</dbReference>
<protein>
    <submittedName>
        <fullName evidence="2">Uncharacterized protein</fullName>
    </submittedName>
</protein>
<dbReference type="AlphaFoldDB" id="A0A0W0TET7"/>
<keyword evidence="1" id="KW-0472">Membrane</keyword>
<proteinExistence type="predicted"/>
<keyword evidence="1" id="KW-0812">Transmembrane</keyword>
<evidence type="ECO:0000256" key="1">
    <source>
        <dbReference type="SAM" id="Phobius"/>
    </source>
</evidence>
<evidence type="ECO:0000313" key="2">
    <source>
        <dbReference type="EMBL" id="KTC94070.1"/>
    </source>
</evidence>
<keyword evidence="3" id="KW-1185">Reference proteome</keyword>